<reference evidence="1 2" key="1">
    <citation type="submission" date="2019-12" db="EMBL/GenBank/DDBJ databases">
        <authorList>
            <person name="Floudas D."/>
            <person name="Bentzer J."/>
            <person name="Ahren D."/>
            <person name="Johansson T."/>
            <person name="Persson P."/>
            <person name="Tunlid A."/>
        </authorList>
    </citation>
    <scope>NUCLEOTIDE SEQUENCE [LARGE SCALE GENOMIC DNA]</scope>
    <source>
        <strain evidence="1 2">CBS 102.39</strain>
    </source>
</reference>
<keyword evidence="2" id="KW-1185">Reference proteome</keyword>
<accession>A0A8H4QVQ8</accession>
<dbReference type="AlphaFoldDB" id="A0A8H4QVQ8"/>
<dbReference type="Proteomes" id="UP000521872">
    <property type="component" value="Unassembled WGS sequence"/>
</dbReference>
<dbReference type="EMBL" id="JAACJL010000030">
    <property type="protein sequence ID" value="KAF4617754.1"/>
    <property type="molecule type" value="Genomic_DNA"/>
</dbReference>
<name>A0A8H4QVQ8_9AGAR</name>
<proteinExistence type="predicted"/>
<protein>
    <recommendedName>
        <fullName evidence="3">F-box domain-containing protein</fullName>
    </recommendedName>
</protein>
<organism evidence="1 2">
    <name type="scientific">Agrocybe pediades</name>
    <dbReference type="NCBI Taxonomy" id="84607"/>
    <lineage>
        <taxon>Eukaryota</taxon>
        <taxon>Fungi</taxon>
        <taxon>Dikarya</taxon>
        <taxon>Basidiomycota</taxon>
        <taxon>Agaricomycotina</taxon>
        <taxon>Agaricomycetes</taxon>
        <taxon>Agaricomycetidae</taxon>
        <taxon>Agaricales</taxon>
        <taxon>Agaricineae</taxon>
        <taxon>Strophariaceae</taxon>
        <taxon>Agrocybe</taxon>
    </lineage>
</organism>
<evidence type="ECO:0000313" key="1">
    <source>
        <dbReference type="EMBL" id="KAF4617754.1"/>
    </source>
</evidence>
<sequence>MTLYVIKDGTDIMAACTRTQDDRKRVKLTAPVNLEGPEEINSTKPSRGLPLEMVEIIIDCLHNNRETLASIALVCRAWVSRSRYHMFKALQVPKGQKLSKICDILTDKQCTFLSSVQELHIEASQDACRSKPSPEYMDLLGPHLPKLKSVKKLHVSALYLHMSWQAVVDTTSFTSRITELSLCSVHFASFKEWMEVLKSFQSLTTLRYGDSHGSNWSMSVFPSDIDWKLSPALRLLEIETYGMCPIQRNWSQNMWLWLRQSQVRLATLVLSSLVCIDTAIDPGEALTEFSQYLRFLGPSLKKLKMDFKDKHSISQFFNHVAMTSNTGIQEWDLSEYCLYYDEDYTMSLAYHFLTLPKLLSLLPPQVSLSRISFDLIVAPVDYESVEFFNCVDQEDGDTAWKLVDALLTSPSFPALREVVANAVMDGEHGLDSLHSLGIAKFLSQRLPRCQERGLLRCNHKQKSDRSCIRIQNLIRMS</sequence>
<gene>
    <name evidence="1" type="ORF">D9613_006047</name>
</gene>
<comment type="caution">
    <text evidence="1">The sequence shown here is derived from an EMBL/GenBank/DDBJ whole genome shotgun (WGS) entry which is preliminary data.</text>
</comment>
<evidence type="ECO:0000313" key="2">
    <source>
        <dbReference type="Proteomes" id="UP000521872"/>
    </source>
</evidence>
<evidence type="ECO:0008006" key="3">
    <source>
        <dbReference type="Google" id="ProtNLM"/>
    </source>
</evidence>